<dbReference type="Proteomes" id="UP000199347">
    <property type="component" value="Unassembled WGS sequence"/>
</dbReference>
<feature type="compositionally biased region" description="Basic and acidic residues" evidence="1">
    <location>
        <begin position="124"/>
        <end position="137"/>
    </location>
</feature>
<feature type="region of interest" description="Disordered" evidence="1">
    <location>
        <begin position="118"/>
        <end position="158"/>
    </location>
</feature>
<reference evidence="2 3" key="1">
    <citation type="submission" date="2016-10" db="EMBL/GenBank/DDBJ databases">
        <authorList>
            <person name="de Groot N.N."/>
        </authorList>
    </citation>
    <scope>NUCLEOTIDE SEQUENCE [LARGE SCALE GENOMIC DNA]</scope>
    <source>
        <strain evidence="2 3">DSM 2698</strain>
    </source>
</reference>
<evidence type="ECO:0000256" key="1">
    <source>
        <dbReference type="SAM" id="MobiDB-lite"/>
    </source>
</evidence>
<evidence type="ECO:0000313" key="3">
    <source>
        <dbReference type="Proteomes" id="UP000199347"/>
    </source>
</evidence>
<sequence length="158" mass="17189">MRFLAQNCHQNRSHPVGGLRALTVAALAVFALTACESPALTGLKESSTPPQRPSDPQKAAAYDRTVADIRARAAAQDANPQEFPGVFDTAVPPNMLVRPTRNVAALKAELEQIAAARRGANGRRQQELAAREGELRRLVQQNQKETAEKIRENSTNVQ</sequence>
<keyword evidence="3" id="KW-1185">Reference proteome</keyword>
<protein>
    <recommendedName>
        <fullName evidence="4">Lipoprotein</fullName>
    </recommendedName>
</protein>
<dbReference type="OrthoDB" id="9937178at2"/>
<name>A0A1G5NI36_AFIMA</name>
<gene>
    <name evidence="2" type="ORF">SAMN03080610_02095</name>
</gene>
<proteinExistence type="predicted"/>
<dbReference type="RefSeq" id="WP_092812340.1">
    <property type="nucleotide sequence ID" value="NZ_FMVW01000004.1"/>
</dbReference>
<evidence type="ECO:0000313" key="2">
    <source>
        <dbReference type="EMBL" id="SCZ37103.1"/>
    </source>
</evidence>
<feature type="region of interest" description="Disordered" evidence="1">
    <location>
        <begin position="41"/>
        <end position="62"/>
    </location>
</feature>
<evidence type="ECO:0008006" key="4">
    <source>
        <dbReference type="Google" id="ProtNLM"/>
    </source>
</evidence>
<dbReference type="EMBL" id="FMVW01000004">
    <property type="protein sequence ID" value="SCZ37103.1"/>
    <property type="molecule type" value="Genomic_DNA"/>
</dbReference>
<dbReference type="PROSITE" id="PS51257">
    <property type="entry name" value="PROKAR_LIPOPROTEIN"/>
    <property type="match status" value="1"/>
</dbReference>
<dbReference type="STRING" id="1120955.SAMN03080610_02095"/>
<organism evidence="2 3">
    <name type="scientific">Afifella marina DSM 2698</name>
    <dbReference type="NCBI Taxonomy" id="1120955"/>
    <lineage>
        <taxon>Bacteria</taxon>
        <taxon>Pseudomonadati</taxon>
        <taxon>Pseudomonadota</taxon>
        <taxon>Alphaproteobacteria</taxon>
        <taxon>Hyphomicrobiales</taxon>
        <taxon>Afifellaceae</taxon>
        <taxon>Afifella</taxon>
    </lineage>
</organism>
<dbReference type="AlphaFoldDB" id="A0A1G5NI36"/>
<accession>A0A1G5NI36</accession>